<organism evidence="1 2">
    <name type="scientific">Candidatus Paraprevotella stercoravium</name>
    <dbReference type="NCBI Taxonomy" id="2838725"/>
    <lineage>
        <taxon>Bacteria</taxon>
        <taxon>Pseudomonadati</taxon>
        <taxon>Bacteroidota</taxon>
        <taxon>Bacteroidia</taxon>
        <taxon>Bacteroidales</taxon>
        <taxon>Prevotellaceae</taxon>
        <taxon>Paraprevotella</taxon>
    </lineage>
</organism>
<proteinExistence type="predicted"/>
<evidence type="ECO:0000313" key="1">
    <source>
        <dbReference type="EMBL" id="MBU3853667.1"/>
    </source>
</evidence>
<evidence type="ECO:0000313" key="2">
    <source>
        <dbReference type="Proteomes" id="UP000823865"/>
    </source>
</evidence>
<reference evidence="1" key="1">
    <citation type="journal article" date="2021" name="PeerJ">
        <title>Extensive microbial diversity within the chicken gut microbiome revealed by metagenomics and culture.</title>
        <authorList>
            <person name="Gilroy R."/>
            <person name="Ravi A."/>
            <person name="Getino M."/>
            <person name="Pursley I."/>
            <person name="Horton D.L."/>
            <person name="Alikhan N.F."/>
            <person name="Baker D."/>
            <person name="Gharbi K."/>
            <person name="Hall N."/>
            <person name="Watson M."/>
            <person name="Adriaenssens E.M."/>
            <person name="Foster-Nyarko E."/>
            <person name="Jarju S."/>
            <person name="Secka A."/>
            <person name="Antonio M."/>
            <person name="Oren A."/>
            <person name="Chaudhuri R.R."/>
            <person name="La Ragione R."/>
            <person name="Hildebrand F."/>
            <person name="Pallen M.J."/>
        </authorList>
    </citation>
    <scope>NUCLEOTIDE SEQUENCE</scope>
    <source>
        <strain evidence="1">G3-2149</strain>
    </source>
</reference>
<comment type="caution">
    <text evidence="1">The sequence shown here is derived from an EMBL/GenBank/DDBJ whole genome shotgun (WGS) entry which is preliminary data.</text>
</comment>
<dbReference type="EMBL" id="JAHLFU010000164">
    <property type="protein sequence ID" value="MBU3853667.1"/>
    <property type="molecule type" value="Genomic_DNA"/>
</dbReference>
<reference evidence="1" key="2">
    <citation type="submission" date="2021-04" db="EMBL/GenBank/DDBJ databases">
        <authorList>
            <person name="Gilroy R."/>
        </authorList>
    </citation>
    <scope>NUCLEOTIDE SEQUENCE</scope>
    <source>
        <strain evidence="1">G3-2149</strain>
    </source>
</reference>
<protein>
    <submittedName>
        <fullName evidence="1">Uncharacterized protein</fullName>
    </submittedName>
</protein>
<sequence length="198" mass="23634">MRAFRNWLEWFLRFRYRCGYGVHSPFAFDFITGVVFERSCYYAYQKLDREYPVGLWGRFSHMRKCRRFLFRLANYVHPDVFVCHREIPSDEIAYMAAGSCSAEWKGEDALPGLHGKKILFYTNADKKNLFPLLKQLSEIVSSDSALLLRVKSREQRETCAQIISDSKYCGITFDLYDYLLVFFDRKRFKQHYKVNFLD</sequence>
<dbReference type="AlphaFoldDB" id="A0A9E2L7Q9"/>
<gene>
    <name evidence="1" type="ORF">H9789_07615</name>
</gene>
<name>A0A9E2L7Q9_9BACT</name>
<dbReference type="Proteomes" id="UP000823865">
    <property type="component" value="Unassembled WGS sequence"/>
</dbReference>
<accession>A0A9E2L7Q9</accession>